<keyword evidence="4" id="KW-1185">Reference proteome</keyword>
<dbReference type="AlphaFoldDB" id="A0AAC9HPM3"/>
<dbReference type="PROSITE" id="PS51173">
    <property type="entry name" value="CBM2"/>
    <property type="match status" value="1"/>
</dbReference>
<dbReference type="Proteomes" id="UP000095210">
    <property type="component" value="Chromosome"/>
</dbReference>
<dbReference type="Gene3D" id="2.60.40.290">
    <property type="match status" value="1"/>
</dbReference>
<dbReference type="GO" id="GO:0004553">
    <property type="term" value="F:hydrolase activity, hydrolyzing O-glycosyl compounds"/>
    <property type="evidence" value="ECO:0007669"/>
    <property type="project" value="InterPro"/>
</dbReference>
<dbReference type="InterPro" id="IPR004302">
    <property type="entry name" value="Cellulose/chitin-bd_N"/>
</dbReference>
<dbReference type="SUPFAM" id="SSF81296">
    <property type="entry name" value="E set domains"/>
    <property type="match status" value="1"/>
</dbReference>
<name>A0AAC9HPM3_9PSEU</name>
<dbReference type="InterPro" id="IPR051024">
    <property type="entry name" value="GlcNAc_Chitin_IntDeg"/>
</dbReference>
<evidence type="ECO:0000313" key="3">
    <source>
        <dbReference type="EMBL" id="AOS63069.1"/>
    </source>
</evidence>
<dbReference type="GO" id="GO:0030247">
    <property type="term" value="F:polysaccharide binding"/>
    <property type="evidence" value="ECO:0007669"/>
    <property type="project" value="UniProtKB-UniRule"/>
</dbReference>
<dbReference type="InterPro" id="IPR001919">
    <property type="entry name" value="CBD2"/>
</dbReference>
<dbReference type="EMBL" id="CP014859">
    <property type="protein sequence ID" value="AOS63069.1"/>
    <property type="molecule type" value="Genomic_DNA"/>
</dbReference>
<evidence type="ECO:0000256" key="1">
    <source>
        <dbReference type="ARBA" id="ARBA00022729"/>
    </source>
</evidence>
<keyword evidence="1" id="KW-0732">Signal</keyword>
<protein>
    <recommendedName>
        <fullName evidence="2">CBM2 domain-containing protein</fullName>
    </recommendedName>
</protein>
<reference evidence="4" key="1">
    <citation type="submission" date="2016-03" db="EMBL/GenBank/DDBJ databases">
        <title>Complete genome sequence of the type strain Actinoalloteichus hymeniacidonis DSM 45092.</title>
        <authorList>
            <person name="Schaffert L."/>
            <person name="Albersmeier A."/>
            <person name="Winkler A."/>
            <person name="Kalinowski J."/>
            <person name="Zotchev S."/>
            <person name="Ruckert C."/>
        </authorList>
    </citation>
    <scope>NUCLEOTIDE SEQUENCE [LARGE SCALE GENOMIC DNA]</scope>
    <source>
        <strain evidence="4">HPA177(T) (DSM 45092(T))</strain>
    </source>
</reference>
<dbReference type="RefSeq" id="WP_069848685.1">
    <property type="nucleotide sequence ID" value="NZ_CP014859.1"/>
</dbReference>
<dbReference type="InterPro" id="IPR008965">
    <property type="entry name" value="CBM2/CBM3_carb-bd_dom_sf"/>
</dbReference>
<dbReference type="GO" id="GO:0005975">
    <property type="term" value="P:carbohydrate metabolic process"/>
    <property type="evidence" value="ECO:0007669"/>
    <property type="project" value="InterPro"/>
</dbReference>
<dbReference type="Gene3D" id="2.70.50.50">
    <property type="entry name" value="chitin-binding protein cbp21"/>
    <property type="match status" value="1"/>
</dbReference>
<dbReference type="CDD" id="cd21177">
    <property type="entry name" value="LPMO_AA10"/>
    <property type="match status" value="1"/>
</dbReference>
<evidence type="ECO:0000313" key="4">
    <source>
        <dbReference type="Proteomes" id="UP000095210"/>
    </source>
</evidence>
<dbReference type="PANTHER" id="PTHR34823">
    <property type="entry name" value="GLCNAC-BINDING PROTEIN A"/>
    <property type="match status" value="1"/>
</dbReference>
<evidence type="ECO:0000259" key="2">
    <source>
        <dbReference type="PROSITE" id="PS51173"/>
    </source>
</evidence>
<dbReference type="Pfam" id="PF00553">
    <property type="entry name" value="CBM_2"/>
    <property type="match status" value="1"/>
</dbReference>
<dbReference type="SMART" id="SM00637">
    <property type="entry name" value="CBD_II"/>
    <property type="match status" value="1"/>
</dbReference>
<dbReference type="SUPFAM" id="SSF49384">
    <property type="entry name" value="Carbohydrate-binding domain"/>
    <property type="match status" value="1"/>
</dbReference>
<dbReference type="InterPro" id="IPR012291">
    <property type="entry name" value="CBM2_carb-bd_dom_sf"/>
</dbReference>
<dbReference type="InterPro" id="IPR014756">
    <property type="entry name" value="Ig_E-set"/>
</dbReference>
<dbReference type="KEGG" id="ahm:TL08_11275"/>
<proteinExistence type="predicted"/>
<feature type="domain" description="CBM2" evidence="2">
    <location>
        <begin position="237"/>
        <end position="345"/>
    </location>
</feature>
<dbReference type="PANTHER" id="PTHR34823:SF1">
    <property type="entry name" value="CHITIN-BINDING TYPE-4 DOMAIN-CONTAINING PROTEIN"/>
    <property type="match status" value="1"/>
</dbReference>
<dbReference type="Pfam" id="PF03067">
    <property type="entry name" value="LPMO_10"/>
    <property type="match status" value="1"/>
</dbReference>
<gene>
    <name evidence="3" type="ORF">TL08_11275</name>
</gene>
<accession>A0AAC9HPM3</accession>
<sequence>MRTRHKVGFWGALAALVGALVVVTPAEEALAHGGLTYPATRTYACYVNGLEGGQGGDVNPTNPACAAAVAQGGKNALWNWFGNLISDAGGRHREIIPDGNLCGPSDTFSGFNLARSDWPTTQLQAGANITFRYNAWAPHPGTWSQYITKDGWDPNQPLRWSDLESVPFDEVTNPPIDGSGPHGAEYTWRGQLPSGKSGKHLIYSIWQRSDSAEAFYNCSDVVFSDSGDPGEPEPPEPEPIAIDCAVEYTKQSEWNNGFVAEVVLRNTGSAAISGWGLTWPYSDGQQVTNAWGASVAQQGAEVTVRSNSGTGHIPVGGSVTFGFQGTHGGSNSVPATFAVNDTLCS</sequence>
<organism evidence="3 4">
    <name type="scientific">Actinoalloteichus hymeniacidonis</name>
    <dbReference type="NCBI Taxonomy" id="340345"/>
    <lineage>
        <taxon>Bacteria</taxon>
        <taxon>Bacillati</taxon>
        <taxon>Actinomycetota</taxon>
        <taxon>Actinomycetes</taxon>
        <taxon>Pseudonocardiales</taxon>
        <taxon>Pseudonocardiaceae</taxon>
        <taxon>Actinoalloteichus</taxon>
    </lineage>
</organism>